<keyword evidence="2" id="KW-0433">Leucine-rich repeat</keyword>
<keyword evidence="5" id="KW-0677">Repeat</keyword>
<dbReference type="PROSITE" id="PS51450">
    <property type="entry name" value="LRR"/>
    <property type="match status" value="1"/>
</dbReference>
<evidence type="ECO:0000256" key="8">
    <source>
        <dbReference type="ARBA" id="ARBA00023170"/>
    </source>
</evidence>
<evidence type="ECO:0000256" key="9">
    <source>
        <dbReference type="SAM" id="MobiDB-lite"/>
    </source>
</evidence>
<evidence type="ECO:0000256" key="1">
    <source>
        <dbReference type="ARBA" id="ARBA00004370"/>
    </source>
</evidence>
<reference evidence="12 13" key="1">
    <citation type="submission" date="2020-08" db="EMBL/GenBank/DDBJ databases">
        <title>Plant Genome Project.</title>
        <authorList>
            <person name="Zhang R.-G."/>
        </authorList>
    </citation>
    <scope>NUCLEOTIDE SEQUENCE [LARGE SCALE GENOMIC DNA]</scope>
    <source>
        <strain evidence="12">WSP0</strain>
        <tissue evidence="12">Leaf</tissue>
    </source>
</reference>
<feature type="domain" description="Protein kinase" evidence="11">
    <location>
        <begin position="565"/>
        <end position="840"/>
    </location>
</feature>
<keyword evidence="7 10" id="KW-0472">Membrane</keyword>
<feature type="compositionally biased region" description="Pro residues" evidence="9">
    <location>
        <begin position="502"/>
        <end position="520"/>
    </location>
</feature>
<feature type="transmembrane region" description="Helical" evidence="10">
    <location>
        <begin position="361"/>
        <end position="383"/>
    </location>
</feature>
<keyword evidence="6 10" id="KW-1133">Transmembrane helix</keyword>
<evidence type="ECO:0000256" key="6">
    <source>
        <dbReference type="ARBA" id="ARBA00022989"/>
    </source>
</evidence>
<keyword evidence="13" id="KW-1185">Reference proteome</keyword>
<dbReference type="SUPFAM" id="SSF56112">
    <property type="entry name" value="Protein kinase-like (PK-like)"/>
    <property type="match status" value="1"/>
</dbReference>
<evidence type="ECO:0000313" key="13">
    <source>
        <dbReference type="Proteomes" id="UP000823749"/>
    </source>
</evidence>
<proteinExistence type="predicted"/>
<feature type="region of interest" description="Disordered" evidence="9">
    <location>
        <begin position="450"/>
        <end position="483"/>
    </location>
</feature>
<evidence type="ECO:0000256" key="3">
    <source>
        <dbReference type="ARBA" id="ARBA00022692"/>
    </source>
</evidence>
<keyword evidence="8" id="KW-0675">Receptor</keyword>
<dbReference type="PROSITE" id="PS50011">
    <property type="entry name" value="PROTEIN_KINASE_DOM"/>
    <property type="match status" value="1"/>
</dbReference>
<name>A0AAV6JYZ4_9ERIC</name>
<dbReference type="AlphaFoldDB" id="A0AAV6JYZ4"/>
<accession>A0AAV6JYZ4</accession>
<keyword evidence="4" id="KW-0732">Signal</keyword>
<dbReference type="FunFam" id="3.30.200.20:FF:000125">
    <property type="entry name" value="Protein STRUBBELIG-RECEPTOR FAMILY 8"/>
    <property type="match status" value="1"/>
</dbReference>
<organism evidence="12 13">
    <name type="scientific">Rhododendron griersonianum</name>
    <dbReference type="NCBI Taxonomy" id="479676"/>
    <lineage>
        <taxon>Eukaryota</taxon>
        <taxon>Viridiplantae</taxon>
        <taxon>Streptophyta</taxon>
        <taxon>Embryophyta</taxon>
        <taxon>Tracheophyta</taxon>
        <taxon>Spermatophyta</taxon>
        <taxon>Magnoliopsida</taxon>
        <taxon>eudicotyledons</taxon>
        <taxon>Gunneridae</taxon>
        <taxon>Pentapetalae</taxon>
        <taxon>asterids</taxon>
        <taxon>Ericales</taxon>
        <taxon>Ericaceae</taxon>
        <taxon>Ericoideae</taxon>
        <taxon>Rhodoreae</taxon>
        <taxon>Rhododendron</taxon>
    </lineage>
</organism>
<dbReference type="FunFam" id="1.10.510.10:FF:000095">
    <property type="entry name" value="protein STRUBBELIG-RECEPTOR FAMILY 8"/>
    <property type="match status" value="1"/>
</dbReference>
<dbReference type="InterPro" id="IPR011009">
    <property type="entry name" value="Kinase-like_dom_sf"/>
</dbReference>
<dbReference type="PANTHER" id="PTHR48007:SF58">
    <property type="entry name" value="PROTEIN KINASE DOMAIN-CONTAINING PROTEIN"/>
    <property type="match status" value="1"/>
</dbReference>
<evidence type="ECO:0000256" key="10">
    <source>
        <dbReference type="SAM" id="Phobius"/>
    </source>
</evidence>
<dbReference type="EMBL" id="JACTNZ010000006">
    <property type="protein sequence ID" value="KAG5545393.1"/>
    <property type="molecule type" value="Genomic_DNA"/>
</dbReference>
<dbReference type="InterPro" id="IPR032675">
    <property type="entry name" value="LRR_dom_sf"/>
</dbReference>
<dbReference type="PANTHER" id="PTHR48007">
    <property type="entry name" value="LEUCINE-RICH REPEAT RECEPTOR-LIKE PROTEIN KINASE PXC1"/>
    <property type="match status" value="1"/>
</dbReference>
<evidence type="ECO:0000259" key="11">
    <source>
        <dbReference type="PROSITE" id="PS50011"/>
    </source>
</evidence>
<dbReference type="InterPro" id="IPR046959">
    <property type="entry name" value="PRK1-6/SRF4-like"/>
</dbReference>
<dbReference type="InterPro" id="IPR000719">
    <property type="entry name" value="Prot_kinase_dom"/>
</dbReference>
<dbReference type="Gene3D" id="1.10.510.10">
    <property type="entry name" value="Transferase(Phosphotransferase) domain 1"/>
    <property type="match status" value="1"/>
</dbReference>
<feature type="transmembrane region" description="Helical" evidence="10">
    <location>
        <begin position="20"/>
        <end position="37"/>
    </location>
</feature>
<evidence type="ECO:0000256" key="5">
    <source>
        <dbReference type="ARBA" id="ARBA00022737"/>
    </source>
</evidence>
<dbReference type="InterPro" id="IPR001245">
    <property type="entry name" value="Ser-Thr/Tyr_kinase_cat_dom"/>
</dbReference>
<dbReference type="InterPro" id="IPR001611">
    <property type="entry name" value="Leu-rich_rpt"/>
</dbReference>
<dbReference type="Pfam" id="PF07714">
    <property type="entry name" value="PK_Tyr_Ser-Thr"/>
    <property type="match status" value="1"/>
</dbReference>
<dbReference type="GO" id="GO:0005524">
    <property type="term" value="F:ATP binding"/>
    <property type="evidence" value="ECO:0007669"/>
    <property type="project" value="InterPro"/>
</dbReference>
<dbReference type="Pfam" id="PF00560">
    <property type="entry name" value="LRR_1"/>
    <property type="match status" value="1"/>
</dbReference>
<feature type="region of interest" description="Disordered" evidence="9">
    <location>
        <begin position="297"/>
        <end position="350"/>
    </location>
</feature>
<evidence type="ECO:0000313" key="12">
    <source>
        <dbReference type="EMBL" id="KAG5545393.1"/>
    </source>
</evidence>
<dbReference type="Proteomes" id="UP000823749">
    <property type="component" value="Chromosome 6"/>
</dbReference>
<protein>
    <recommendedName>
        <fullName evidence="11">Protein kinase domain-containing protein</fullName>
    </recommendedName>
</protein>
<keyword evidence="3 10" id="KW-0812">Transmembrane</keyword>
<evidence type="ECO:0000256" key="4">
    <source>
        <dbReference type="ARBA" id="ARBA00022729"/>
    </source>
</evidence>
<comment type="subcellular location">
    <subcellularLocation>
        <location evidence="1">Membrane</location>
    </subcellularLocation>
</comment>
<feature type="region of interest" description="Disordered" evidence="9">
    <location>
        <begin position="496"/>
        <end position="521"/>
    </location>
</feature>
<dbReference type="Pfam" id="PF13855">
    <property type="entry name" value="LRR_8"/>
    <property type="match status" value="1"/>
</dbReference>
<sequence length="852" mass="93237">MKEEERVVLAEDSKYKFVELIRVNILVTGCLYYYITFQAKADSMGNRGMTAASHLQNFQALVYYLSVDETRNMFCRFEKKPILLKVAAINNLYIALGNPPIPGWVSTGGDPCGGAWQGVECNNTNINSITLNGANLGGELGDNLGSFSSIRTISLENNHIGGSIPSNLPVTMQNFFLSDNQFTGSIPSSLSTLIELSAMSLNANQLTGEIPDAFEGLIGLINLDLSSNNLSGQLPTSFENLSSLTTLRLQNNQLSGTLDVLQDLPLRDLNVENNLFNGPIPEQVLSIPNFKMDGNPFNTIAPLPSPTSPTTSGPTPPVAGAPSSSGSQSSGQTHGKKADGPSASEASNSTSAKKYLTTGRIVGISIASALLFVILALALLLFMPRCLRGRRDADRISKLHEVAPYVNIRDNPVDGGSLVQPSNEIEKGFWLFNDLRLSLNLGTVPKVQVLKPKEDHQPGPRRTSLIPKPWNESEPNVQRMSGIPKRNNHAIDMSRFDIDSLRPPPPPPPTLPPPPPPPPQFDKVIVNPIAPATETTERPSTQTPLPQIAVKSYTIASLQQYTNSFSQENFIGSGMLGNVYRAELPDGKLLAVKKLDKRASSQQKDAEFLDLVNHIDQIRHANVVELMGYCAEHGQRLLIYEYCSNGTLQDALHSDDGFKNQLTWNTRIRMALGAARALEYLHEICEPPIIHRNFKSANVLLDDELSVHVSDCGLAPLISSGSVSQLSGNLLTAYGYGAPEFESGIYTSKSDVYSFGVVMLELLTGRKSHDSTRSRAEQFLVRWAIPQLHDIDALSRMVDPSLKGEYPAKSLSHFADIISRCVQHEPEYRPPMSEVVHDLLEMIRRESPPRSG</sequence>
<dbReference type="Gene3D" id="3.30.200.20">
    <property type="entry name" value="Phosphorylase Kinase, domain 1"/>
    <property type="match status" value="1"/>
</dbReference>
<dbReference type="GO" id="GO:0016020">
    <property type="term" value="C:membrane"/>
    <property type="evidence" value="ECO:0007669"/>
    <property type="project" value="UniProtKB-SubCell"/>
</dbReference>
<dbReference type="Gene3D" id="3.80.10.10">
    <property type="entry name" value="Ribonuclease Inhibitor"/>
    <property type="match status" value="1"/>
</dbReference>
<dbReference type="GO" id="GO:0004672">
    <property type="term" value="F:protein kinase activity"/>
    <property type="evidence" value="ECO:0007669"/>
    <property type="project" value="InterPro"/>
</dbReference>
<gene>
    <name evidence="12" type="ORF">RHGRI_017766</name>
</gene>
<dbReference type="SUPFAM" id="SSF52058">
    <property type="entry name" value="L domain-like"/>
    <property type="match status" value="1"/>
</dbReference>
<evidence type="ECO:0000256" key="2">
    <source>
        <dbReference type="ARBA" id="ARBA00022614"/>
    </source>
</evidence>
<dbReference type="FunFam" id="3.80.10.10:FF:000062">
    <property type="entry name" value="protein STRUBBELIG-RECEPTOR FAMILY 3"/>
    <property type="match status" value="1"/>
</dbReference>
<feature type="compositionally biased region" description="Low complexity" evidence="9">
    <location>
        <begin position="320"/>
        <end position="333"/>
    </location>
</feature>
<comment type="caution">
    <text evidence="12">The sequence shown here is derived from an EMBL/GenBank/DDBJ whole genome shotgun (WGS) entry which is preliminary data.</text>
</comment>
<dbReference type="SUPFAM" id="SSF101447">
    <property type="entry name" value="Formin homology 2 domain (FH2 domain)"/>
    <property type="match status" value="1"/>
</dbReference>
<evidence type="ECO:0000256" key="7">
    <source>
        <dbReference type="ARBA" id="ARBA00023136"/>
    </source>
</evidence>